<keyword evidence="1" id="KW-0812">Transmembrane</keyword>
<keyword evidence="1" id="KW-0472">Membrane</keyword>
<name>A0A7I6GWL4_BORGP</name>
<dbReference type="AlphaFoldDB" id="A0A7I6GWL4"/>
<dbReference type="Proteomes" id="UP000002276">
    <property type="component" value="Chromosome"/>
</dbReference>
<evidence type="ECO:0000313" key="2">
    <source>
        <dbReference type="EMBL" id="AAU07444.1"/>
    </source>
</evidence>
<protein>
    <submittedName>
        <fullName evidence="2">Uncharacterized protein</fullName>
    </submittedName>
</protein>
<organism evidence="2 3">
    <name type="scientific">Borrelia garinii subsp. bavariensis (strain ATCC BAA-2496 / DSM 23469 / PBi)</name>
    <name type="common">Borreliella bavariensis</name>
    <dbReference type="NCBI Taxonomy" id="290434"/>
    <lineage>
        <taxon>Bacteria</taxon>
        <taxon>Pseudomonadati</taxon>
        <taxon>Spirochaetota</taxon>
        <taxon>Spirochaetia</taxon>
        <taxon>Spirochaetales</taxon>
        <taxon>Borreliaceae</taxon>
        <taxon>Borreliella</taxon>
    </lineage>
</organism>
<reference evidence="2 3" key="1">
    <citation type="journal article" date="2004" name="Nucleic Acids Res.">
        <title>Comparative analysis of the Borrelia garinii genome.</title>
        <authorList>
            <person name="Glockner G."/>
            <person name="Lehmann R."/>
            <person name="Romualdi A."/>
            <person name="Pradella S."/>
            <person name="Schulte-Spechtel U."/>
            <person name="Schilhabel M."/>
            <person name="Wilske B."/>
            <person name="Suhnel J."/>
            <person name="Platzer M."/>
        </authorList>
    </citation>
    <scope>NUCLEOTIDE SEQUENCE [LARGE SCALE GENOMIC DNA]</scope>
    <source>
        <strain evidence="3">ATCC BAA-2496 / DSM 23469 / PBi</strain>
    </source>
</reference>
<gene>
    <name evidence="2" type="ordered locus">BG0608</name>
</gene>
<evidence type="ECO:0000256" key="1">
    <source>
        <dbReference type="SAM" id="Phobius"/>
    </source>
</evidence>
<dbReference type="KEGG" id="bga:BG0608"/>
<feature type="transmembrane region" description="Helical" evidence="1">
    <location>
        <begin position="46"/>
        <end position="64"/>
    </location>
</feature>
<proteinExistence type="predicted"/>
<accession>A0A7I6GWL4</accession>
<keyword evidence="1" id="KW-1133">Transmembrane helix</keyword>
<evidence type="ECO:0000313" key="3">
    <source>
        <dbReference type="Proteomes" id="UP000002276"/>
    </source>
</evidence>
<sequence length="98" mass="11356">MFELWADIFVFINSFIIGISLLKSFKLPVFNISLIIEIVELRAMKIKIGILEYLIIIDGFFMILKGSFLWNDIIMAIKMGIENLNSLYKVGVKYSMNK</sequence>
<dbReference type="EMBL" id="CP000013">
    <property type="protein sequence ID" value="AAU07444.1"/>
    <property type="molecule type" value="Genomic_DNA"/>
</dbReference>
<feature type="transmembrane region" description="Helical" evidence="1">
    <location>
        <begin position="6"/>
        <end position="25"/>
    </location>
</feature>